<comment type="caution">
    <text evidence="1">The sequence shown here is derived from an EMBL/GenBank/DDBJ whole genome shotgun (WGS) entry which is preliminary data.</text>
</comment>
<accession>A0A7W8EAJ6</accession>
<name>A0A7W8EAJ6_9BACT</name>
<reference evidence="1 2" key="1">
    <citation type="submission" date="2020-08" db="EMBL/GenBank/DDBJ databases">
        <title>Genomic Encyclopedia of Type Strains, Phase IV (KMG-V): Genome sequencing to study the core and pangenomes of soil and plant-associated prokaryotes.</title>
        <authorList>
            <person name="Whitman W."/>
        </authorList>
    </citation>
    <scope>NUCLEOTIDE SEQUENCE [LARGE SCALE GENOMIC DNA]</scope>
    <source>
        <strain evidence="1 2">X5P3</strain>
    </source>
</reference>
<dbReference type="Proteomes" id="UP000584867">
    <property type="component" value="Unassembled WGS sequence"/>
</dbReference>
<evidence type="ECO:0000313" key="2">
    <source>
        <dbReference type="Proteomes" id="UP000584867"/>
    </source>
</evidence>
<sequence>MSTQPISYYIANPGSGAFAPGAAKFFSNFPANPFWYNSNVFTNNGK</sequence>
<dbReference type="EMBL" id="JACHIO010000011">
    <property type="protein sequence ID" value="MBB5064564.1"/>
    <property type="molecule type" value="Genomic_DNA"/>
</dbReference>
<gene>
    <name evidence="1" type="ORF">HDF15_002922</name>
</gene>
<proteinExistence type="predicted"/>
<organism evidence="1 2">
    <name type="scientific">Granulicella mallensis</name>
    <dbReference type="NCBI Taxonomy" id="940614"/>
    <lineage>
        <taxon>Bacteria</taxon>
        <taxon>Pseudomonadati</taxon>
        <taxon>Acidobacteriota</taxon>
        <taxon>Terriglobia</taxon>
        <taxon>Terriglobales</taxon>
        <taxon>Acidobacteriaceae</taxon>
        <taxon>Granulicella</taxon>
    </lineage>
</organism>
<evidence type="ECO:0000313" key="1">
    <source>
        <dbReference type="EMBL" id="MBB5064564.1"/>
    </source>
</evidence>
<protein>
    <submittedName>
        <fullName evidence="1">Uncharacterized protein</fullName>
    </submittedName>
</protein>
<dbReference type="AlphaFoldDB" id="A0A7W8EAJ6"/>